<dbReference type="PANTHER" id="PTHR22696:SF1">
    <property type="entry name" value="E3 UBIQUITIN-PROTEIN LIGASE RNF26"/>
    <property type="match status" value="1"/>
</dbReference>
<evidence type="ECO:0000256" key="1">
    <source>
        <dbReference type="SAM" id="MobiDB-lite"/>
    </source>
</evidence>
<keyword evidence="2" id="KW-0812">Transmembrane</keyword>
<dbReference type="InterPro" id="IPR013083">
    <property type="entry name" value="Znf_RING/FYVE/PHD"/>
</dbReference>
<feature type="transmembrane region" description="Helical" evidence="2">
    <location>
        <begin position="388"/>
        <end position="407"/>
    </location>
</feature>
<feature type="transmembrane region" description="Helical" evidence="2">
    <location>
        <begin position="356"/>
        <end position="376"/>
    </location>
</feature>
<accession>A0AA38RJG2</accession>
<comment type="caution">
    <text evidence="3">The sequence shown here is derived from an EMBL/GenBank/DDBJ whole genome shotgun (WGS) entry which is preliminary data.</text>
</comment>
<dbReference type="Proteomes" id="UP001174691">
    <property type="component" value="Unassembled WGS sequence"/>
</dbReference>
<feature type="compositionally biased region" description="Polar residues" evidence="1">
    <location>
        <begin position="787"/>
        <end position="796"/>
    </location>
</feature>
<dbReference type="CDD" id="cd16616">
    <property type="entry name" value="mRING-HC-C4C4_Asi1p-like"/>
    <property type="match status" value="1"/>
</dbReference>
<feature type="compositionally biased region" description="Polar residues" evidence="1">
    <location>
        <begin position="808"/>
        <end position="825"/>
    </location>
</feature>
<feature type="region of interest" description="Disordered" evidence="1">
    <location>
        <begin position="655"/>
        <end position="688"/>
    </location>
</feature>
<feature type="transmembrane region" description="Helical" evidence="2">
    <location>
        <begin position="427"/>
        <end position="450"/>
    </location>
</feature>
<dbReference type="GO" id="GO:0016567">
    <property type="term" value="P:protein ubiquitination"/>
    <property type="evidence" value="ECO:0007669"/>
    <property type="project" value="TreeGrafter"/>
</dbReference>
<protein>
    <submittedName>
        <fullName evidence="3">Protein ASI3</fullName>
    </submittedName>
</protein>
<keyword evidence="2" id="KW-1133">Transmembrane helix</keyword>
<dbReference type="AlphaFoldDB" id="A0AA38RJG2"/>
<evidence type="ECO:0000313" key="4">
    <source>
        <dbReference type="Proteomes" id="UP001174691"/>
    </source>
</evidence>
<dbReference type="EMBL" id="JANBVN010000135">
    <property type="protein sequence ID" value="KAJ9139060.1"/>
    <property type="molecule type" value="Genomic_DNA"/>
</dbReference>
<organism evidence="3 4">
    <name type="scientific">Coniochaeta hoffmannii</name>
    <dbReference type="NCBI Taxonomy" id="91930"/>
    <lineage>
        <taxon>Eukaryota</taxon>
        <taxon>Fungi</taxon>
        <taxon>Dikarya</taxon>
        <taxon>Ascomycota</taxon>
        <taxon>Pezizomycotina</taxon>
        <taxon>Sordariomycetes</taxon>
        <taxon>Sordariomycetidae</taxon>
        <taxon>Coniochaetales</taxon>
        <taxon>Coniochaetaceae</taxon>
        <taxon>Coniochaeta</taxon>
    </lineage>
</organism>
<proteinExistence type="predicted"/>
<dbReference type="GO" id="GO:0006511">
    <property type="term" value="P:ubiquitin-dependent protein catabolic process"/>
    <property type="evidence" value="ECO:0007669"/>
    <property type="project" value="TreeGrafter"/>
</dbReference>
<gene>
    <name evidence="3" type="ORF">NKR19_g7584</name>
</gene>
<dbReference type="Pfam" id="PF13920">
    <property type="entry name" value="zf-C3HC4_3"/>
    <property type="match status" value="1"/>
</dbReference>
<name>A0AA38RJG2_9PEZI</name>
<dbReference type="Gene3D" id="3.30.40.10">
    <property type="entry name" value="Zinc/RING finger domain, C3HC4 (zinc finger)"/>
    <property type="match status" value="1"/>
</dbReference>
<dbReference type="PANTHER" id="PTHR22696">
    <property type="entry name" value="E3 UBIQUITIN-PROTEIN LIGASE RNF26"/>
    <property type="match status" value="1"/>
</dbReference>
<evidence type="ECO:0000256" key="2">
    <source>
        <dbReference type="SAM" id="Phobius"/>
    </source>
</evidence>
<feature type="compositionally biased region" description="Basic and acidic residues" evidence="1">
    <location>
        <begin position="657"/>
        <end position="674"/>
    </location>
</feature>
<feature type="compositionally biased region" description="Low complexity" evidence="1">
    <location>
        <begin position="765"/>
        <end position="777"/>
    </location>
</feature>
<sequence length="999" mass="109366">MGETMVGMYAAHPTAVFNNATMWHNFTLWTAQRLGYAVNISRLTPSIEDLVKAGPRMVMKLGRLGGSYISFPDAVDGFGQRIIPESTDGGIFSTAPEFVQTTAAAAVPAVAAADQDPNDFVTRFSMEGARGIGSVFSYATSKWALSCFGMAIVLNRTLIFAAPRRRLRLPWYARLALRMIPVLLLAIQARSLLQSIQCQTSPDFAELRWGNSSKSSELMFTHTDGFLHGLSSTLLLGATDEQSCVAVHMVPREGEETAANLRGSLSRLWPLFGTFCLSNFVEAVSCAIQGRPVAAETGMTLFEHSLAFSEAEAAISNQLGWGLFANASSSNPTTLGTNIALTRRMIMKRVNTPPEILLVAFLSTMGHIFSHISGIFNNQAKDRLVRTGVNAILFMGSIVWALLNFSFDDPSAQSLLRYPTVCIIGFIPHLLIFSGMMACFVIYSLALLLVASATPEIPGEARALTFRERLAIAHANMQANAQLSDSIRVRMDMDFYTALLRTGFAAVSMASEAVYLNEERGVNLKQHTWLEDQRLREIDELLRVQSMAGVNSDPRFDSDGTIGLVPVEDGKSGVTSGYARERAAKKLGKTASGATPRARAGIGAMERNNRWMLAIEYSMHINKLIMKAWAVATSRFLSVLGVRNQPRFLRWLAARPKKAEDTKPSRPARPERMPGVEPLLSESLPSGAPRVDIPRVDRVDVEAEVRQWLNNNSALRRPAYDEGEIDTMLYRWWLKGGWWGSADGSDDYQPPVSLEDPDFDTTSVISTTETSESTWSGEDGDIDDGQRTPTQSSFTPNPFAVAPKREATPTSNPFAIPQPQASRESSPLVDNPLSPTDLSRLLSPSSPEEADQARVLASHLSSPNIITRSTYRRLQARERARVLLPPRLALRSDSLNTMTPAEEAAALEQIILSRRAAAAERKGRGGEEEGGSWATGASGMGPEGPQCVVCQSAARTIIVWPCRCLSLCDDCRVSLAMNNFDKCVCCRRGVVSFSRIYVP</sequence>
<feature type="compositionally biased region" description="Low complexity" evidence="1">
    <location>
        <begin position="832"/>
        <end position="847"/>
    </location>
</feature>
<evidence type="ECO:0000313" key="3">
    <source>
        <dbReference type="EMBL" id="KAJ9139060.1"/>
    </source>
</evidence>
<feature type="region of interest" description="Disordered" evidence="1">
    <location>
        <begin position="765"/>
        <end position="850"/>
    </location>
</feature>
<keyword evidence="2" id="KW-0472">Membrane</keyword>
<keyword evidence="4" id="KW-1185">Reference proteome</keyword>
<reference evidence="3" key="1">
    <citation type="submission" date="2022-07" db="EMBL/GenBank/DDBJ databases">
        <title>Fungi with potential for degradation of polypropylene.</title>
        <authorList>
            <person name="Gostincar C."/>
        </authorList>
    </citation>
    <scope>NUCLEOTIDE SEQUENCE</scope>
    <source>
        <strain evidence="3">EXF-13287</strain>
    </source>
</reference>
<dbReference type="GO" id="GO:0061630">
    <property type="term" value="F:ubiquitin protein ligase activity"/>
    <property type="evidence" value="ECO:0007669"/>
    <property type="project" value="TreeGrafter"/>
</dbReference>